<gene>
    <name evidence="1" type="ORF">LF41_301</name>
</gene>
<proteinExistence type="predicted"/>
<evidence type="ECO:0000313" key="2">
    <source>
        <dbReference type="Proteomes" id="UP000030518"/>
    </source>
</evidence>
<evidence type="ECO:0000313" key="1">
    <source>
        <dbReference type="EMBL" id="KGQ18768.1"/>
    </source>
</evidence>
<accession>A0A0A2WG48</accession>
<organism evidence="1 2">
    <name type="scientific">Lysobacter dokdonensis DS-58</name>
    <dbReference type="NCBI Taxonomy" id="1300345"/>
    <lineage>
        <taxon>Bacteria</taxon>
        <taxon>Pseudomonadati</taxon>
        <taxon>Pseudomonadota</taxon>
        <taxon>Gammaproteobacteria</taxon>
        <taxon>Lysobacterales</taxon>
        <taxon>Lysobacteraceae</taxon>
        <taxon>Noviluteimonas</taxon>
    </lineage>
</organism>
<dbReference type="InterPro" id="IPR005358">
    <property type="entry name" value="Puta_zinc/iron-chelating_dom"/>
</dbReference>
<dbReference type="RefSeq" id="WP_036169259.1">
    <property type="nucleotide sequence ID" value="NZ_JRKJ01000016.1"/>
</dbReference>
<dbReference type="EMBL" id="JRKJ01000016">
    <property type="protein sequence ID" value="KGQ18768.1"/>
    <property type="molecule type" value="Genomic_DNA"/>
</dbReference>
<dbReference type="STRING" id="1300345.LF41_301"/>
<protein>
    <submittedName>
        <fullName evidence="1">FliB domain containing protein</fullName>
    </submittedName>
</protein>
<reference evidence="1 2" key="1">
    <citation type="submission" date="2014-09" db="EMBL/GenBank/DDBJ databases">
        <title>Genome sequences of Lysobacter dokdonensis DS-58.</title>
        <authorList>
            <person name="Kim J.F."/>
            <person name="Kwak M.-J."/>
        </authorList>
    </citation>
    <scope>NUCLEOTIDE SEQUENCE [LARGE SCALE GENOMIC DNA]</scope>
    <source>
        <strain evidence="1 2">DS-58</strain>
    </source>
</reference>
<dbReference type="Proteomes" id="UP000030518">
    <property type="component" value="Unassembled WGS sequence"/>
</dbReference>
<dbReference type="Pfam" id="PF03692">
    <property type="entry name" value="CxxCxxCC"/>
    <property type="match status" value="1"/>
</dbReference>
<name>A0A0A2WG48_9GAMM</name>
<dbReference type="OrthoDB" id="71604at2"/>
<dbReference type="PATRIC" id="fig|1300345.3.peg.1977"/>
<dbReference type="eggNOG" id="COG0727">
    <property type="taxonomic scope" value="Bacteria"/>
</dbReference>
<sequence length="100" mass="11481">MHDEPAHCSRCDAVCCRLTVLVMPEDRVPGHLLEHRDGLTMMARDEEGWCVALDSSRMCCGIYESRPDVCRRFEMNGPYCRSVREEYSSHRAIGIALVEY</sequence>
<comment type="caution">
    <text evidence="1">The sequence shown here is derived from an EMBL/GenBank/DDBJ whole genome shotgun (WGS) entry which is preliminary data.</text>
</comment>
<keyword evidence="2" id="KW-1185">Reference proteome</keyword>
<dbReference type="AlphaFoldDB" id="A0A0A2WG48"/>